<dbReference type="AlphaFoldDB" id="A0A2V3IMH1"/>
<accession>A0A2V3IMH1</accession>
<gene>
    <name evidence="2" type="ORF">BWQ96_06975</name>
</gene>
<evidence type="ECO:0000256" key="1">
    <source>
        <dbReference type="SAM" id="MobiDB-lite"/>
    </source>
</evidence>
<protein>
    <submittedName>
        <fullName evidence="2">Uncharacterized protein</fullName>
    </submittedName>
</protein>
<feature type="region of interest" description="Disordered" evidence="1">
    <location>
        <begin position="311"/>
        <end position="366"/>
    </location>
</feature>
<keyword evidence="3" id="KW-1185">Reference proteome</keyword>
<feature type="region of interest" description="Disordered" evidence="1">
    <location>
        <begin position="54"/>
        <end position="76"/>
    </location>
</feature>
<feature type="compositionally biased region" description="Polar residues" evidence="1">
    <location>
        <begin position="64"/>
        <end position="76"/>
    </location>
</feature>
<dbReference type="Proteomes" id="UP000247409">
    <property type="component" value="Unassembled WGS sequence"/>
</dbReference>
<reference evidence="2 3" key="1">
    <citation type="journal article" date="2018" name="Mol. Biol. Evol.">
        <title>Analysis of the draft genome of the red seaweed Gracilariopsis chorda provides insights into genome size evolution in Rhodophyta.</title>
        <authorList>
            <person name="Lee J."/>
            <person name="Yang E.C."/>
            <person name="Graf L."/>
            <person name="Yang J.H."/>
            <person name="Qiu H."/>
            <person name="Zel Zion U."/>
            <person name="Chan C.X."/>
            <person name="Stephens T.G."/>
            <person name="Weber A.P.M."/>
            <person name="Boo G.H."/>
            <person name="Boo S.M."/>
            <person name="Kim K.M."/>
            <person name="Shin Y."/>
            <person name="Jung M."/>
            <person name="Lee S.J."/>
            <person name="Yim H.S."/>
            <person name="Lee J.H."/>
            <person name="Bhattacharya D."/>
            <person name="Yoon H.S."/>
        </authorList>
    </citation>
    <scope>NUCLEOTIDE SEQUENCE [LARGE SCALE GENOMIC DNA]</scope>
    <source>
        <strain evidence="2 3">SKKU-2015</strain>
        <tissue evidence="2">Whole body</tissue>
    </source>
</reference>
<organism evidence="2 3">
    <name type="scientific">Gracilariopsis chorda</name>
    <dbReference type="NCBI Taxonomy" id="448386"/>
    <lineage>
        <taxon>Eukaryota</taxon>
        <taxon>Rhodophyta</taxon>
        <taxon>Florideophyceae</taxon>
        <taxon>Rhodymeniophycidae</taxon>
        <taxon>Gracilariales</taxon>
        <taxon>Gracilariaceae</taxon>
        <taxon>Gracilariopsis</taxon>
    </lineage>
</organism>
<dbReference type="EMBL" id="NBIV01000130">
    <property type="protein sequence ID" value="PXF43278.1"/>
    <property type="molecule type" value="Genomic_DNA"/>
</dbReference>
<feature type="compositionally biased region" description="Polar residues" evidence="1">
    <location>
        <begin position="313"/>
        <end position="329"/>
    </location>
</feature>
<feature type="region of interest" description="Disordered" evidence="1">
    <location>
        <begin position="382"/>
        <end position="403"/>
    </location>
</feature>
<feature type="compositionally biased region" description="Polar residues" evidence="1">
    <location>
        <begin position="389"/>
        <end position="401"/>
    </location>
</feature>
<feature type="region of interest" description="Disordered" evidence="1">
    <location>
        <begin position="196"/>
        <end position="228"/>
    </location>
</feature>
<dbReference type="OrthoDB" id="10553099at2759"/>
<name>A0A2V3IMH1_9FLOR</name>
<evidence type="ECO:0000313" key="2">
    <source>
        <dbReference type="EMBL" id="PXF43278.1"/>
    </source>
</evidence>
<feature type="region of interest" description="Disordered" evidence="1">
    <location>
        <begin position="564"/>
        <end position="586"/>
    </location>
</feature>
<proteinExistence type="predicted"/>
<feature type="compositionally biased region" description="Basic and acidic residues" evidence="1">
    <location>
        <begin position="571"/>
        <end position="583"/>
    </location>
</feature>
<sequence length="626" mass="71264">MLHPESFDFEAQFHHAQEGYSDTQLQIDNPFHMDPRLQRKIFVCQKRFRRYRNRAPPLYPPHQAQPSPNHNSQSKSFMKQIPGAFKTLIARSSHSQPSSNAPLRLNRLHGARNSRLSVLSPALRREFRRMSYRTPQSSRVVVDLNNSIPQHSPHQSHNVPMQHFSNPATHIQNTNYHQSEPSSRWADNEEYLVELRDTSTDPSAQKGISKPPERPRTPPFQPKKPSEHPINIATLIHRYDNDISPMKNKPSTVERPSLSPEAQHKYATIRALFENLTDENRVSSSKNPPRSQTAPVVYVRANKAATCEPRLLSPTTSEPSNPASEQLPQGATKRYGTRHAPPVESPTSAFEQDSSPTEYSFLSSVTASPYDDPFLRGAELRDEGKEQYSHAQAQKGSQTQEMPERMNLKDLFDSLQVSTTDDEAAGRISPNCRATAETTSTVARLIEKYGRVGEDIEQTMKTNNEAVWISQERDKRQEEEQPDRLLVLEDEDEIQKVYKTDNNPVQYRSEGISQREGGVEAIPWEVRLKSFNRDGAEAIGRTTELKSSEKSEVTAAHERVKSFSLYSGSDQHSKPRSRSDTRGRRWHTRHASALNKSWIGKVARQQAHKVKRQVGTMRNMISADDY</sequence>
<comment type="caution">
    <text evidence="2">The sequence shown here is derived from an EMBL/GenBank/DDBJ whole genome shotgun (WGS) entry which is preliminary data.</text>
</comment>
<feature type="compositionally biased region" description="Polar residues" evidence="1">
    <location>
        <begin position="345"/>
        <end position="366"/>
    </location>
</feature>
<evidence type="ECO:0000313" key="3">
    <source>
        <dbReference type="Proteomes" id="UP000247409"/>
    </source>
</evidence>